<comment type="caution">
    <text evidence="1">The sequence shown here is derived from an EMBL/GenBank/DDBJ whole genome shotgun (WGS) entry which is preliminary data.</text>
</comment>
<protein>
    <submittedName>
        <fullName evidence="1">Uncharacterized protein</fullName>
    </submittedName>
</protein>
<evidence type="ECO:0000313" key="1">
    <source>
        <dbReference type="EMBL" id="PKI72985.1"/>
    </source>
</evidence>
<dbReference type="Proteomes" id="UP000233551">
    <property type="component" value="Unassembled WGS sequence"/>
</dbReference>
<sequence>MAQAKHICAIFWASKNSDVLNGLRANGPRWAHSAAHFGYSHFCFGTSKAQFIRTQTESLFPTAALSSSALTAKATATIAVLSAPGGTRNHLRHPHDLTEMLLTPQ</sequence>
<proteinExistence type="predicted"/>
<evidence type="ECO:0000313" key="2">
    <source>
        <dbReference type="Proteomes" id="UP000233551"/>
    </source>
</evidence>
<name>A0A2I0KWX8_PUNGR</name>
<reference evidence="1 2" key="1">
    <citation type="submission" date="2017-11" db="EMBL/GenBank/DDBJ databases">
        <title>De-novo sequencing of pomegranate (Punica granatum L.) genome.</title>
        <authorList>
            <person name="Akparov Z."/>
            <person name="Amiraslanov A."/>
            <person name="Hajiyeva S."/>
            <person name="Abbasov M."/>
            <person name="Kaur K."/>
            <person name="Hamwieh A."/>
            <person name="Solovyev V."/>
            <person name="Salamov A."/>
            <person name="Braich B."/>
            <person name="Kosarev P."/>
            <person name="Mahmoud A."/>
            <person name="Hajiyev E."/>
            <person name="Babayeva S."/>
            <person name="Izzatullayeva V."/>
            <person name="Mammadov A."/>
            <person name="Mammadov A."/>
            <person name="Sharifova S."/>
            <person name="Ojaghi J."/>
            <person name="Eynullazada K."/>
            <person name="Bayramov B."/>
            <person name="Abdulazimova A."/>
            <person name="Shahmuradov I."/>
        </authorList>
    </citation>
    <scope>NUCLEOTIDE SEQUENCE [LARGE SCALE GENOMIC DNA]</scope>
    <source>
        <strain evidence="2">cv. AG2017</strain>
        <tissue evidence="1">Leaf</tissue>
    </source>
</reference>
<dbReference type="EMBL" id="PGOL01000304">
    <property type="protein sequence ID" value="PKI72985.1"/>
    <property type="molecule type" value="Genomic_DNA"/>
</dbReference>
<keyword evidence="2" id="KW-1185">Reference proteome</keyword>
<dbReference type="AlphaFoldDB" id="A0A2I0KWX8"/>
<organism evidence="1 2">
    <name type="scientific">Punica granatum</name>
    <name type="common">Pomegranate</name>
    <dbReference type="NCBI Taxonomy" id="22663"/>
    <lineage>
        <taxon>Eukaryota</taxon>
        <taxon>Viridiplantae</taxon>
        <taxon>Streptophyta</taxon>
        <taxon>Embryophyta</taxon>
        <taxon>Tracheophyta</taxon>
        <taxon>Spermatophyta</taxon>
        <taxon>Magnoliopsida</taxon>
        <taxon>eudicotyledons</taxon>
        <taxon>Gunneridae</taxon>
        <taxon>Pentapetalae</taxon>
        <taxon>rosids</taxon>
        <taxon>malvids</taxon>
        <taxon>Myrtales</taxon>
        <taxon>Lythraceae</taxon>
        <taxon>Punica</taxon>
    </lineage>
</organism>
<accession>A0A2I0KWX8</accession>
<gene>
    <name evidence="1" type="ORF">CRG98_006685</name>
</gene>